<feature type="region of interest" description="Disordered" evidence="1">
    <location>
        <begin position="1"/>
        <end position="30"/>
    </location>
</feature>
<dbReference type="EMBL" id="ASPP01032979">
    <property type="protein sequence ID" value="ETO03557.1"/>
    <property type="molecule type" value="Genomic_DNA"/>
</dbReference>
<comment type="caution">
    <text evidence="2">The sequence shown here is derived from an EMBL/GenBank/DDBJ whole genome shotgun (WGS) entry which is preliminary data.</text>
</comment>
<dbReference type="Proteomes" id="UP000023152">
    <property type="component" value="Unassembled WGS sequence"/>
</dbReference>
<proteinExistence type="predicted"/>
<name>X6LQY4_RETFI</name>
<sequence length="145" mass="16999">KHQHNKDKKNEKEEKEQEKKQKTSSDDDKCLQRKAKEYKINIISSKPNENCDDNNGDSVVSSSNVSNEKNCNIKELNKQDKIYIFYESKSDNTSVYVIGRSNDSTKVYFSTNLKKQNVIHKNNKSKVALISFLFFVRKQRFETYC</sequence>
<evidence type="ECO:0000313" key="2">
    <source>
        <dbReference type="EMBL" id="ETO03557.1"/>
    </source>
</evidence>
<reference evidence="2 3" key="1">
    <citation type="journal article" date="2013" name="Curr. Biol.">
        <title>The Genome of the Foraminiferan Reticulomyxa filosa.</title>
        <authorList>
            <person name="Glockner G."/>
            <person name="Hulsmann N."/>
            <person name="Schleicher M."/>
            <person name="Noegel A.A."/>
            <person name="Eichinger L."/>
            <person name="Gallinger C."/>
            <person name="Pawlowski J."/>
            <person name="Sierra R."/>
            <person name="Euteneuer U."/>
            <person name="Pillet L."/>
            <person name="Moustafa A."/>
            <person name="Platzer M."/>
            <person name="Groth M."/>
            <person name="Szafranski K."/>
            <person name="Schliwa M."/>
        </authorList>
    </citation>
    <scope>NUCLEOTIDE SEQUENCE [LARGE SCALE GENOMIC DNA]</scope>
</reference>
<organism evidence="2 3">
    <name type="scientific">Reticulomyxa filosa</name>
    <dbReference type="NCBI Taxonomy" id="46433"/>
    <lineage>
        <taxon>Eukaryota</taxon>
        <taxon>Sar</taxon>
        <taxon>Rhizaria</taxon>
        <taxon>Retaria</taxon>
        <taxon>Foraminifera</taxon>
        <taxon>Monothalamids</taxon>
        <taxon>Reticulomyxidae</taxon>
        <taxon>Reticulomyxa</taxon>
    </lineage>
</organism>
<protein>
    <submittedName>
        <fullName evidence="2">Uncharacterized protein</fullName>
    </submittedName>
</protein>
<gene>
    <name evidence="2" type="ORF">RFI_33845</name>
</gene>
<feature type="region of interest" description="Disordered" evidence="1">
    <location>
        <begin position="45"/>
        <end position="65"/>
    </location>
</feature>
<keyword evidence="3" id="KW-1185">Reference proteome</keyword>
<evidence type="ECO:0000256" key="1">
    <source>
        <dbReference type="SAM" id="MobiDB-lite"/>
    </source>
</evidence>
<evidence type="ECO:0000313" key="3">
    <source>
        <dbReference type="Proteomes" id="UP000023152"/>
    </source>
</evidence>
<accession>X6LQY4</accession>
<feature type="compositionally biased region" description="Low complexity" evidence="1">
    <location>
        <begin position="56"/>
        <end position="65"/>
    </location>
</feature>
<feature type="non-terminal residue" evidence="2">
    <location>
        <position position="1"/>
    </location>
</feature>
<feature type="compositionally biased region" description="Basic and acidic residues" evidence="1">
    <location>
        <begin position="8"/>
        <end position="30"/>
    </location>
</feature>
<dbReference type="AlphaFoldDB" id="X6LQY4"/>